<keyword evidence="1" id="KW-1015">Disulfide bond</keyword>
<dbReference type="Pfam" id="PF01033">
    <property type="entry name" value="Somatomedin_B"/>
    <property type="match status" value="1"/>
</dbReference>
<evidence type="ECO:0000259" key="6">
    <source>
        <dbReference type="PROSITE" id="PS50060"/>
    </source>
</evidence>
<evidence type="ECO:0000256" key="5">
    <source>
        <dbReference type="SAM" id="SignalP"/>
    </source>
</evidence>
<dbReference type="InterPro" id="IPR035976">
    <property type="entry name" value="Sushi/SCR/CCP_sf"/>
</dbReference>
<proteinExistence type="predicted"/>
<dbReference type="InterPro" id="IPR000436">
    <property type="entry name" value="Sushi_SCR_CCP_dom"/>
</dbReference>
<gene>
    <name evidence="9" type="ORF">NQ318_015134</name>
</gene>
<dbReference type="PANTHER" id="PTHR23282:SF101">
    <property type="entry name" value="MAM DOMAIN-CONTAINING PROTEIN"/>
    <property type="match status" value="1"/>
</dbReference>
<dbReference type="SUPFAM" id="SSF90188">
    <property type="entry name" value="Somatomedin B domain"/>
    <property type="match status" value="1"/>
</dbReference>
<dbReference type="PROSITE" id="PS50060">
    <property type="entry name" value="MAM_2"/>
    <property type="match status" value="1"/>
</dbReference>
<evidence type="ECO:0000313" key="10">
    <source>
        <dbReference type="Proteomes" id="UP001162162"/>
    </source>
</evidence>
<dbReference type="GO" id="GO:0016020">
    <property type="term" value="C:membrane"/>
    <property type="evidence" value="ECO:0007669"/>
    <property type="project" value="InterPro"/>
</dbReference>
<dbReference type="SMART" id="SM00137">
    <property type="entry name" value="MAM"/>
    <property type="match status" value="1"/>
</dbReference>
<dbReference type="SMART" id="SM00201">
    <property type="entry name" value="SO"/>
    <property type="match status" value="1"/>
</dbReference>
<feature type="domain" description="SMB" evidence="8">
    <location>
        <begin position="349"/>
        <end position="397"/>
    </location>
</feature>
<dbReference type="PROSITE" id="PS50923">
    <property type="entry name" value="SUSHI"/>
    <property type="match status" value="1"/>
</dbReference>
<feature type="domain" description="MAM" evidence="6">
    <location>
        <begin position="161"/>
        <end position="330"/>
    </location>
</feature>
<name>A0AAV8YZQ9_9CUCU</name>
<keyword evidence="4" id="KW-1133">Transmembrane helix</keyword>
<dbReference type="InterPro" id="IPR036024">
    <property type="entry name" value="Somatomedin_B-like_dom_sf"/>
</dbReference>
<keyword evidence="2" id="KW-0768">Sushi</keyword>
<dbReference type="AlphaFoldDB" id="A0AAV8YZQ9"/>
<dbReference type="InterPro" id="IPR051560">
    <property type="entry name" value="MAM_domain-containing"/>
</dbReference>
<dbReference type="Gene3D" id="4.10.410.20">
    <property type="match status" value="1"/>
</dbReference>
<feature type="chain" id="PRO_5043552543" evidence="5">
    <location>
        <begin position="24"/>
        <end position="648"/>
    </location>
</feature>
<evidence type="ECO:0000256" key="1">
    <source>
        <dbReference type="ARBA" id="ARBA00023157"/>
    </source>
</evidence>
<dbReference type="PROSITE" id="PS00524">
    <property type="entry name" value="SMB_1"/>
    <property type="match status" value="1"/>
</dbReference>
<dbReference type="PANTHER" id="PTHR23282">
    <property type="entry name" value="APICAL ENDOSOMAL GLYCOPROTEIN PRECURSOR"/>
    <property type="match status" value="1"/>
</dbReference>
<comment type="caution">
    <text evidence="9">The sequence shown here is derived from an EMBL/GenBank/DDBJ whole genome shotgun (WGS) entry which is preliminary data.</text>
</comment>
<dbReference type="EMBL" id="JAPWTK010000031">
    <property type="protein sequence ID" value="KAJ8956396.1"/>
    <property type="molecule type" value="Genomic_DNA"/>
</dbReference>
<feature type="compositionally biased region" description="Low complexity" evidence="3">
    <location>
        <begin position="426"/>
        <end position="465"/>
    </location>
</feature>
<dbReference type="InterPro" id="IPR013320">
    <property type="entry name" value="ConA-like_dom_sf"/>
</dbReference>
<dbReference type="Pfam" id="PF00629">
    <property type="entry name" value="MAM"/>
    <property type="match status" value="1"/>
</dbReference>
<dbReference type="SUPFAM" id="SSF49899">
    <property type="entry name" value="Concanavalin A-like lectins/glucanases"/>
    <property type="match status" value="1"/>
</dbReference>
<evidence type="ECO:0000313" key="9">
    <source>
        <dbReference type="EMBL" id="KAJ8956396.1"/>
    </source>
</evidence>
<dbReference type="Gene3D" id="2.60.120.200">
    <property type="match status" value="1"/>
</dbReference>
<evidence type="ECO:0000256" key="2">
    <source>
        <dbReference type="PROSITE-ProRule" id="PRU00302"/>
    </source>
</evidence>
<dbReference type="PROSITE" id="PS00740">
    <property type="entry name" value="MAM_1"/>
    <property type="match status" value="1"/>
</dbReference>
<protein>
    <submittedName>
        <fullName evidence="9">Uncharacterized protein</fullName>
    </submittedName>
</protein>
<dbReference type="Pfam" id="PF00084">
    <property type="entry name" value="Sushi"/>
    <property type="match status" value="2"/>
</dbReference>
<evidence type="ECO:0000259" key="7">
    <source>
        <dbReference type="PROSITE" id="PS50923"/>
    </source>
</evidence>
<dbReference type="CDD" id="cd00033">
    <property type="entry name" value="CCP"/>
    <property type="match status" value="2"/>
</dbReference>
<feature type="transmembrane region" description="Helical" evidence="4">
    <location>
        <begin position="583"/>
        <end position="607"/>
    </location>
</feature>
<evidence type="ECO:0000259" key="8">
    <source>
        <dbReference type="PROSITE" id="PS50958"/>
    </source>
</evidence>
<dbReference type="PROSITE" id="PS50958">
    <property type="entry name" value="SMB_2"/>
    <property type="match status" value="1"/>
</dbReference>
<evidence type="ECO:0000256" key="3">
    <source>
        <dbReference type="SAM" id="MobiDB-lite"/>
    </source>
</evidence>
<keyword evidence="4" id="KW-0812">Transmembrane</keyword>
<dbReference type="SMART" id="SM00032">
    <property type="entry name" value="CCP"/>
    <property type="match status" value="2"/>
</dbReference>
<feature type="compositionally biased region" description="Polar residues" evidence="3">
    <location>
        <begin position="413"/>
        <end position="425"/>
    </location>
</feature>
<organism evidence="9 10">
    <name type="scientific">Aromia moschata</name>
    <dbReference type="NCBI Taxonomy" id="1265417"/>
    <lineage>
        <taxon>Eukaryota</taxon>
        <taxon>Metazoa</taxon>
        <taxon>Ecdysozoa</taxon>
        <taxon>Arthropoda</taxon>
        <taxon>Hexapoda</taxon>
        <taxon>Insecta</taxon>
        <taxon>Pterygota</taxon>
        <taxon>Neoptera</taxon>
        <taxon>Endopterygota</taxon>
        <taxon>Coleoptera</taxon>
        <taxon>Polyphaga</taxon>
        <taxon>Cucujiformia</taxon>
        <taxon>Chrysomeloidea</taxon>
        <taxon>Cerambycidae</taxon>
        <taxon>Cerambycinae</taxon>
        <taxon>Callichromatini</taxon>
        <taxon>Aromia</taxon>
    </lineage>
</organism>
<keyword evidence="5" id="KW-0732">Signal</keyword>
<dbReference type="SUPFAM" id="SSF57535">
    <property type="entry name" value="Complement control module/SCR domain"/>
    <property type="match status" value="2"/>
</dbReference>
<dbReference type="CDD" id="cd06263">
    <property type="entry name" value="MAM"/>
    <property type="match status" value="1"/>
</dbReference>
<sequence length="648" mass="73027">MKSCLVYLCLFLGFLVEVDLGLGRMQSSYRTIIIYKNRKTFFLATCPSVVLKNGKVKRRQRGRFVKFICNTGYLLAGERYSTCIHNRWDPSPPNASVRPTCPNKVRPPSNGLIYPSHSGAALHFFCKSGYELKGPSDVYCDGWKWDNNAPVCIQNGTKPRLFCDFEEEDLCGWSHDLNHDFDWRRENYNTPSGSIGTGPSYDHTKGPGRDGYYMYIESSSRNENDTAKLISPIFERATSPTCLEFFYHMFGATTGTLRVYLKKESEDWSLKQSPILFSKRGNQGDRWYRSYHSLDVEDEDYQIVIEGVRGPGYVSDIAIDDVRIIENCVYEEEVTSTTTEIYSTEALLTVESCENRCGRKAFANETHQILCDCDDSCYSNSTCCPDYLDFCGLGSTTDDYYTTTDMSNDLAPAQTSSPVMSSINMTSTTTTTSSTPRIPTTPTTTSTRKTPTTTSTRKPTTSQPTTRKRIMPPIPTIQVLKPPSTPKIVKKILPTMKPTMYKPFVFPTPPRKEVESNDVAEVPKQASNDDRLEIVTPPISAVENVTKKIARKEGEDRLLSNRLGNFSESDKLSSKQKPESKHYSVLLIVISVLGIGVLTTIIVVFLLKKGRFSRRRMHSSNGDSQSDVRFLTGEEILDFSLDKEYDSL</sequence>
<feature type="domain" description="Sushi" evidence="7">
    <location>
        <begin position="44"/>
        <end position="103"/>
    </location>
</feature>
<keyword evidence="10" id="KW-1185">Reference proteome</keyword>
<accession>A0AAV8YZQ9</accession>
<feature type="signal peptide" evidence="5">
    <location>
        <begin position="1"/>
        <end position="23"/>
    </location>
</feature>
<dbReference type="Proteomes" id="UP001162162">
    <property type="component" value="Unassembled WGS sequence"/>
</dbReference>
<feature type="region of interest" description="Disordered" evidence="3">
    <location>
        <begin position="412"/>
        <end position="469"/>
    </location>
</feature>
<dbReference type="InterPro" id="IPR000998">
    <property type="entry name" value="MAM_dom"/>
</dbReference>
<dbReference type="Gene3D" id="2.10.70.10">
    <property type="entry name" value="Complement Module, domain 1"/>
    <property type="match status" value="2"/>
</dbReference>
<comment type="caution">
    <text evidence="2">Lacks conserved residue(s) required for the propagation of feature annotation.</text>
</comment>
<reference evidence="9" key="1">
    <citation type="journal article" date="2023" name="Insect Mol. Biol.">
        <title>Genome sequencing provides insights into the evolution of gene families encoding plant cell wall-degrading enzymes in longhorned beetles.</title>
        <authorList>
            <person name="Shin N.R."/>
            <person name="Okamura Y."/>
            <person name="Kirsch R."/>
            <person name="Pauchet Y."/>
        </authorList>
    </citation>
    <scope>NUCLEOTIDE SEQUENCE</scope>
    <source>
        <strain evidence="9">AMC_N1</strain>
    </source>
</reference>
<dbReference type="InterPro" id="IPR001212">
    <property type="entry name" value="Somatomedin_B_dom"/>
</dbReference>
<keyword evidence="4" id="KW-0472">Membrane</keyword>
<evidence type="ECO:0000256" key="4">
    <source>
        <dbReference type="SAM" id="Phobius"/>
    </source>
</evidence>